<evidence type="ECO:0000256" key="3">
    <source>
        <dbReference type="ARBA" id="ARBA00022448"/>
    </source>
</evidence>
<dbReference type="SUPFAM" id="SSF52540">
    <property type="entry name" value="P-loop containing nucleoside triphosphate hydrolases"/>
    <property type="match status" value="1"/>
</dbReference>
<evidence type="ECO:0000256" key="2">
    <source>
        <dbReference type="ARBA" id="ARBA00005417"/>
    </source>
</evidence>
<comment type="similarity">
    <text evidence="2">Belongs to the ABC transporter superfamily.</text>
</comment>
<sequence length="629" mass="71085">MKVNVNTASDQTTSVTTVAPVKKQSSLWIAIKLCYKYIKFSKKAFWIAFMSSTLSTICNILVIIGVGYLSTVLQNYISNEVAWKTLLTFSILVLVGFFLNALTNFIMNFFMTYVAQRIGYHLRMDLFNKLQMLKLQYYDTHESGDIMSILINDVFNLVIFISQNFGQLMFGFTTLVGMIILMFFISPYMALIIIACFPFLLLYIWFLSKKSIPAFYRQQKELGRMNGYIEEIISGQNIVNLFSQQKNTEAQFEKINATLNKEAEKAQSMSGIMIPWMNFINTFLIIVVIVIGMVFITTKTPFGSDLFQKIDYSQSNEIVLEKGIALITSFMLASRNLTQTVNNIIGMIASLQAALAGSVRTNEMFYLPNEDLEIEKYNVDSLKGKVEIKNLNFGYIENKPVLKNINLTAEPGETIAIVGPTGSGKTTIINLLTKFYDINDGDILFDGHSIKTMVKSSLRKQVSVVLQDTYLFSDTVKENIRYAKKDATDEEIINVAKIANCHNFIMQLENGYETQLTENASELSQGQKQLIAIARAMLSPSSILILDEATSNIDTRTEIVVQDAMLKLIKNKTSFVIAHRLSTIRNADKIVVIKNGEIIEMGNHDQLIAKKGFYYQLSNSKSDKIDQED</sequence>
<dbReference type="GO" id="GO:0140359">
    <property type="term" value="F:ABC-type transporter activity"/>
    <property type="evidence" value="ECO:0007669"/>
    <property type="project" value="InterPro"/>
</dbReference>
<reference evidence="10" key="1">
    <citation type="submission" date="2018-11" db="EMBL/GenBank/DDBJ databases">
        <title>The first complete genome sequence of Mycoplasma iowae strain 695.</title>
        <authorList>
            <person name="Ghanem M."/>
            <person name="El-Gazzar M."/>
        </authorList>
    </citation>
    <scope>NUCLEOTIDE SEQUENCE [LARGE SCALE GENOMIC DNA]</scope>
    <source>
        <strain evidence="10">695</strain>
    </source>
</reference>
<evidence type="ECO:0000256" key="4">
    <source>
        <dbReference type="ARBA" id="ARBA00022692"/>
    </source>
</evidence>
<dbReference type="PROSITE" id="PS50893">
    <property type="entry name" value="ABC_TRANSPORTER_2"/>
    <property type="match status" value="1"/>
</dbReference>
<dbReference type="InterPro" id="IPR017871">
    <property type="entry name" value="ABC_transporter-like_CS"/>
</dbReference>
<dbReference type="Gene3D" id="1.20.1560.10">
    <property type="entry name" value="ABC transporter type 1, transmembrane domain"/>
    <property type="match status" value="1"/>
</dbReference>
<evidence type="ECO:0000313" key="10">
    <source>
        <dbReference type="Proteomes" id="UP000464283"/>
    </source>
</evidence>
<dbReference type="AlphaFoldDB" id="A0A6P1LG59"/>
<keyword evidence="4" id="KW-0812">Transmembrane</keyword>
<dbReference type="EMBL" id="CP033512">
    <property type="protein sequence ID" value="QHG89600.1"/>
    <property type="molecule type" value="Genomic_DNA"/>
</dbReference>
<dbReference type="GO" id="GO:0016887">
    <property type="term" value="F:ATP hydrolysis activity"/>
    <property type="evidence" value="ECO:0007669"/>
    <property type="project" value="InterPro"/>
</dbReference>
<dbReference type="Gene3D" id="3.40.50.300">
    <property type="entry name" value="P-loop containing nucleotide triphosphate hydrolases"/>
    <property type="match status" value="1"/>
</dbReference>
<gene>
    <name evidence="9" type="ORF">EER00_01635</name>
</gene>
<accession>A0A6P1LG59</accession>
<dbReference type="InterPro" id="IPR003593">
    <property type="entry name" value="AAA+_ATPase"/>
</dbReference>
<keyword evidence="7" id="KW-1133">Transmembrane helix</keyword>
<dbReference type="GO" id="GO:0005524">
    <property type="term" value="F:ATP binding"/>
    <property type="evidence" value="ECO:0007669"/>
    <property type="project" value="UniProtKB-KW"/>
</dbReference>
<dbReference type="GeneID" id="96866879"/>
<dbReference type="InterPro" id="IPR027417">
    <property type="entry name" value="P-loop_NTPase"/>
</dbReference>
<dbReference type="Pfam" id="PF00664">
    <property type="entry name" value="ABC_membrane"/>
    <property type="match status" value="1"/>
</dbReference>
<dbReference type="PANTHER" id="PTHR24221:SF499">
    <property type="entry name" value="FATTY ACID ABC TRANSPORTER ATP-BINDING_PERMEASE PROTEIN"/>
    <property type="match status" value="1"/>
</dbReference>
<proteinExistence type="inferred from homology"/>
<evidence type="ECO:0000313" key="9">
    <source>
        <dbReference type="EMBL" id="QHG89600.1"/>
    </source>
</evidence>
<organism evidence="9 10">
    <name type="scientific">Malacoplasma iowae 695</name>
    <dbReference type="NCBI Taxonomy" id="1048830"/>
    <lineage>
        <taxon>Bacteria</taxon>
        <taxon>Bacillati</taxon>
        <taxon>Mycoplasmatota</taxon>
        <taxon>Mycoplasmoidales</taxon>
        <taxon>Mycoplasmoidaceae</taxon>
        <taxon>Malacoplasma</taxon>
    </lineage>
</organism>
<keyword evidence="3" id="KW-0813">Transport</keyword>
<evidence type="ECO:0000256" key="8">
    <source>
        <dbReference type="ARBA" id="ARBA00023136"/>
    </source>
</evidence>
<dbReference type="SMART" id="SM00382">
    <property type="entry name" value="AAA"/>
    <property type="match status" value="1"/>
</dbReference>
<evidence type="ECO:0000256" key="7">
    <source>
        <dbReference type="ARBA" id="ARBA00022989"/>
    </source>
</evidence>
<dbReference type="FunFam" id="3.40.50.300:FF:000287">
    <property type="entry name" value="Multidrug ABC transporter ATP-binding protein"/>
    <property type="match status" value="1"/>
</dbReference>
<name>A0A6P1LG59_MALIO</name>
<dbReference type="PROSITE" id="PS00211">
    <property type="entry name" value="ABC_TRANSPORTER_1"/>
    <property type="match status" value="1"/>
</dbReference>
<dbReference type="InterPro" id="IPR039421">
    <property type="entry name" value="Type_1_exporter"/>
</dbReference>
<protein>
    <submittedName>
        <fullName evidence="9">ABC transporter ATP-binding protein/permease</fullName>
    </submittedName>
</protein>
<keyword evidence="6 9" id="KW-0067">ATP-binding</keyword>
<dbReference type="PANTHER" id="PTHR24221">
    <property type="entry name" value="ATP-BINDING CASSETTE SUB-FAMILY B"/>
    <property type="match status" value="1"/>
</dbReference>
<keyword evidence="8" id="KW-0472">Membrane</keyword>
<dbReference type="PROSITE" id="PS50929">
    <property type="entry name" value="ABC_TM1F"/>
    <property type="match status" value="1"/>
</dbReference>
<dbReference type="InterPro" id="IPR011527">
    <property type="entry name" value="ABC1_TM_dom"/>
</dbReference>
<evidence type="ECO:0000256" key="5">
    <source>
        <dbReference type="ARBA" id="ARBA00022741"/>
    </source>
</evidence>
<dbReference type="CDD" id="cd18547">
    <property type="entry name" value="ABC_6TM_Tm288_like"/>
    <property type="match status" value="1"/>
</dbReference>
<dbReference type="InterPro" id="IPR036640">
    <property type="entry name" value="ABC1_TM_sf"/>
</dbReference>
<evidence type="ECO:0000256" key="6">
    <source>
        <dbReference type="ARBA" id="ARBA00022840"/>
    </source>
</evidence>
<dbReference type="RefSeq" id="WP_004025063.1">
    <property type="nucleotide sequence ID" value="NZ_AGFP01000033.1"/>
</dbReference>
<dbReference type="SUPFAM" id="SSF90123">
    <property type="entry name" value="ABC transporter transmembrane region"/>
    <property type="match status" value="1"/>
</dbReference>
<dbReference type="OrthoDB" id="383768at2"/>
<dbReference type="GO" id="GO:0005886">
    <property type="term" value="C:plasma membrane"/>
    <property type="evidence" value="ECO:0007669"/>
    <property type="project" value="UniProtKB-SubCell"/>
</dbReference>
<dbReference type="CDD" id="cd03254">
    <property type="entry name" value="ABCC_Glucan_exporter_like"/>
    <property type="match status" value="1"/>
</dbReference>
<dbReference type="Proteomes" id="UP000464283">
    <property type="component" value="Chromosome"/>
</dbReference>
<dbReference type="KEGG" id="miw:EER00_01635"/>
<dbReference type="InterPro" id="IPR003439">
    <property type="entry name" value="ABC_transporter-like_ATP-bd"/>
</dbReference>
<evidence type="ECO:0000256" key="1">
    <source>
        <dbReference type="ARBA" id="ARBA00004651"/>
    </source>
</evidence>
<dbReference type="Pfam" id="PF00005">
    <property type="entry name" value="ABC_tran"/>
    <property type="match status" value="1"/>
</dbReference>
<comment type="subcellular location">
    <subcellularLocation>
        <location evidence="1">Cell membrane</location>
        <topology evidence="1">Multi-pass membrane protein</topology>
    </subcellularLocation>
</comment>
<keyword evidence="5" id="KW-0547">Nucleotide-binding</keyword>